<dbReference type="InterPro" id="IPR001623">
    <property type="entry name" value="DnaJ_domain"/>
</dbReference>
<proteinExistence type="predicted"/>
<feature type="compositionally biased region" description="Basic and acidic residues" evidence="1">
    <location>
        <begin position="230"/>
        <end position="240"/>
    </location>
</feature>
<evidence type="ECO:0000256" key="1">
    <source>
        <dbReference type="SAM" id="MobiDB-lite"/>
    </source>
</evidence>
<dbReference type="PROSITE" id="PS50076">
    <property type="entry name" value="DNAJ_2"/>
    <property type="match status" value="1"/>
</dbReference>
<feature type="domain" description="J" evidence="3">
    <location>
        <begin position="52"/>
        <end position="123"/>
    </location>
</feature>
<evidence type="ECO:0000259" key="3">
    <source>
        <dbReference type="PROSITE" id="PS50076"/>
    </source>
</evidence>
<dbReference type="CDD" id="cd06257">
    <property type="entry name" value="DnaJ"/>
    <property type="match status" value="1"/>
</dbReference>
<dbReference type="SUPFAM" id="SSF46565">
    <property type="entry name" value="Chaperone J-domain"/>
    <property type="match status" value="1"/>
</dbReference>
<feature type="transmembrane region" description="Helical" evidence="2">
    <location>
        <begin position="174"/>
        <end position="196"/>
    </location>
</feature>
<feature type="compositionally biased region" description="Low complexity" evidence="1">
    <location>
        <begin position="28"/>
        <end position="40"/>
    </location>
</feature>
<keyword evidence="2" id="KW-0472">Membrane</keyword>
<feature type="region of interest" description="Disordered" evidence="1">
    <location>
        <begin position="28"/>
        <end position="58"/>
    </location>
</feature>
<feature type="compositionally biased region" description="Acidic residues" evidence="1">
    <location>
        <begin position="241"/>
        <end position="252"/>
    </location>
</feature>
<accession>A0A4S4M280</accession>
<dbReference type="SMART" id="SM00271">
    <property type="entry name" value="DnaJ"/>
    <property type="match status" value="1"/>
</dbReference>
<reference evidence="4 5" key="1">
    <citation type="submission" date="2019-02" db="EMBL/GenBank/DDBJ databases">
        <title>Genome sequencing of the rare red list fungi Bondarzewia mesenterica.</title>
        <authorList>
            <person name="Buettner E."/>
            <person name="Kellner H."/>
        </authorList>
    </citation>
    <scope>NUCLEOTIDE SEQUENCE [LARGE SCALE GENOMIC DNA]</scope>
    <source>
        <strain evidence="4 5">DSM 108281</strain>
    </source>
</reference>
<dbReference type="InterPro" id="IPR036869">
    <property type="entry name" value="J_dom_sf"/>
</dbReference>
<evidence type="ECO:0000313" key="5">
    <source>
        <dbReference type="Proteomes" id="UP000310158"/>
    </source>
</evidence>
<organism evidence="4 5">
    <name type="scientific">Bondarzewia mesenterica</name>
    <dbReference type="NCBI Taxonomy" id="1095465"/>
    <lineage>
        <taxon>Eukaryota</taxon>
        <taxon>Fungi</taxon>
        <taxon>Dikarya</taxon>
        <taxon>Basidiomycota</taxon>
        <taxon>Agaricomycotina</taxon>
        <taxon>Agaricomycetes</taxon>
        <taxon>Russulales</taxon>
        <taxon>Bondarzewiaceae</taxon>
        <taxon>Bondarzewia</taxon>
    </lineage>
</organism>
<dbReference type="OrthoDB" id="445556at2759"/>
<feature type="region of interest" description="Disordered" evidence="1">
    <location>
        <begin position="230"/>
        <end position="269"/>
    </location>
</feature>
<evidence type="ECO:0000256" key="2">
    <source>
        <dbReference type="SAM" id="Phobius"/>
    </source>
</evidence>
<dbReference type="Gene3D" id="1.10.287.110">
    <property type="entry name" value="DnaJ domain"/>
    <property type="match status" value="1"/>
</dbReference>
<evidence type="ECO:0000313" key="4">
    <source>
        <dbReference type="EMBL" id="THH19139.1"/>
    </source>
</evidence>
<feature type="compositionally biased region" description="Polar residues" evidence="1">
    <location>
        <begin position="41"/>
        <end position="53"/>
    </location>
</feature>
<comment type="caution">
    <text evidence="4">The sequence shown here is derived from an EMBL/GenBank/DDBJ whole genome shotgun (WGS) entry which is preliminary data.</text>
</comment>
<keyword evidence="2" id="KW-1133">Transmembrane helix</keyword>
<sequence length="269" mass="30932">MHYAPSTRLNLLPFQLQLYIHARLASSTSTSKPESRSQSRNNFSFPSHTNPTPHQIFHLSPGASQQEVKFRYYDLVRLHHPDSPACRNIPAQVRHARFQAITAAYDHLRGRTQMRHMRYDDAQTADELERRRRQHRRRAEYWSRYEGTGTSARGGVKTEWGPGASGDDAWKDQVILIVGFAALVVGLAPAFLQFSLTDSRHLSASRNLAQARRDAREFGEERRREIHRRVEEFKERRARSDEEEAEAEEAEDIAPFVGRARSGKRTGAE</sequence>
<keyword evidence="5" id="KW-1185">Reference proteome</keyword>
<dbReference type="EMBL" id="SGPL01000054">
    <property type="protein sequence ID" value="THH19139.1"/>
    <property type="molecule type" value="Genomic_DNA"/>
</dbReference>
<dbReference type="Pfam" id="PF00226">
    <property type="entry name" value="DnaJ"/>
    <property type="match status" value="1"/>
</dbReference>
<dbReference type="Proteomes" id="UP000310158">
    <property type="component" value="Unassembled WGS sequence"/>
</dbReference>
<dbReference type="AlphaFoldDB" id="A0A4S4M280"/>
<keyword evidence="2" id="KW-0812">Transmembrane</keyword>
<protein>
    <recommendedName>
        <fullName evidence="3">J domain-containing protein</fullName>
    </recommendedName>
</protein>
<gene>
    <name evidence="4" type="ORF">EW146_g1974</name>
</gene>
<name>A0A4S4M280_9AGAM</name>